<feature type="compositionally biased region" description="Acidic residues" evidence="9">
    <location>
        <begin position="500"/>
        <end position="513"/>
    </location>
</feature>
<evidence type="ECO:0000256" key="1">
    <source>
        <dbReference type="ARBA" id="ARBA00004240"/>
    </source>
</evidence>
<comment type="caution">
    <text evidence="11">The sequence shown here is derived from an EMBL/GenBank/DDBJ whole genome shotgun (WGS) entry which is preliminary data.</text>
</comment>
<dbReference type="EMBL" id="JASPKZ010007286">
    <property type="protein sequence ID" value="KAJ9585297.1"/>
    <property type="molecule type" value="Genomic_DNA"/>
</dbReference>
<reference evidence="11" key="2">
    <citation type="submission" date="2023-05" db="EMBL/GenBank/DDBJ databases">
        <authorList>
            <person name="Fouks B."/>
        </authorList>
    </citation>
    <scope>NUCLEOTIDE SEQUENCE</scope>
    <source>
        <strain evidence="11">Stay&amp;Tobe</strain>
        <tissue evidence="11">Testes</tissue>
    </source>
</reference>
<dbReference type="PANTHER" id="PTHR15414">
    <property type="entry name" value="OS-9-RELATED"/>
    <property type="match status" value="1"/>
</dbReference>
<evidence type="ECO:0000256" key="6">
    <source>
        <dbReference type="ARBA" id="ARBA00041108"/>
    </source>
</evidence>
<dbReference type="GO" id="GO:0005788">
    <property type="term" value="C:endoplasmic reticulum lumen"/>
    <property type="evidence" value="ECO:0007669"/>
    <property type="project" value="TreeGrafter"/>
</dbReference>
<dbReference type="InterPro" id="IPR045149">
    <property type="entry name" value="OS-9-like"/>
</dbReference>
<evidence type="ECO:0000256" key="9">
    <source>
        <dbReference type="SAM" id="MobiDB-lite"/>
    </source>
</evidence>
<dbReference type="GO" id="GO:0030968">
    <property type="term" value="P:endoplasmic reticulum unfolded protein response"/>
    <property type="evidence" value="ECO:0007669"/>
    <property type="project" value="InterPro"/>
</dbReference>
<sequence length="528" mass="59960">VEMSHGECFISSIVFIQGTDVKAFDDTVLFKINWPGKSGSDLLDTSDAEPLFVTTENNERYKCLLPHFQEKEKDSIDSYTGPNPLELLAPLFTQSSCSYKLDPYWTYELCHGRYVRQYHEERDGKKMKLQEFYLGRWNKTQFAKLNEEMNRIESQEKEFKTWHEEVPMKKIDGLNMPYLQINMSDGTICDLNGNPRLTKVLYVCYNHGKHDIFSLKETSTCEYEVIVLSPLLCQHPKYKPQESGENAISCLPVEGSPKKPKNLIHMEAESLKLRHQKITDEKLQKVYAVFSIDRHGEGQDGEARVRVEIHPVEVTAVENDDMGLAPPPDTSGKVVPPTDMSPVTNFLSGKNCLNGGSGWWKYEFCYGISVDQYHVEKDGSRTVIHLGKFDKAKHLEWLEKNPHKRPKPLAHNHTLLFRYSDGGWTDNNSEGKTCEYRLISLGETESAESNASPVSVSLYLLEPKTCEYILGVESPLICKILSSADENGLIKMPELDDLGEEVTVSSEDDEDTTNDSNEFDNTIANGDD</sequence>
<dbReference type="SUPFAM" id="SSF50911">
    <property type="entry name" value="Mannose 6-phosphate receptor domain"/>
    <property type="match status" value="1"/>
</dbReference>
<dbReference type="InterPro" id="IPR044865">
    <property type="entry name" value="MRH_dom"/>
</dbReference>
<evidence type="ECO:0000313" key="11">
    <source>
        <dbReference type="EMBL" id="KAJ9585297.1"/>
    </source>
</evidence>
<feature type="coiled-coil region" evidence="8">
    <location>
        <begin position="138"/>
        <end position="165"/>
    </location>
</feature>
<feature type="domain" description="MRH" evidence="10">
    <location>
        <begin position="95"/>
        <end position="235"/>
    </location>
</feature>
<accession>A0AAD8ED09</accession>
<feature type="region of interest" description="Disordered" evidence="9">
    <location>
        <begin position="500"/>
        <end position="528"/>
    </location>
</feature>
<dbReference type="FunFam" id="2.70.130.10:FF:000001">
    <property type="entry name" value="Endoplasmic reticulum lectin 1"/>
    <property type="match status" value="1"/>
</dbReference>
<evidence type="ECO:0000256" key="8">
    <source>
        <dbReference type="SAM" id="Coils"/>
    </source>
</evidence>
<dbReference type="GO" id="GO:0030970">
    <property type="term" value="P:retrograde protein transport, ER to cytosol"/>
    <property type="evidence" value="ECO:0007669"/>
    <property type="project" value="TreeGrafter"/>
</dbReference>
<gene>
    <name evidence="11" type="ORF">L9F63_002882</name>
</gene>
<evidence type="ECO:0000256" key="5">
    <source>
        <dbReference type="ARBA" id="ARBA00037585"/>
    </source>
</evidence>
<dbReference type="Gene3D" id="2.70.130.10">
    <property type="entry name" value="Mannose-6-phosphate receptor binding domain"/>
    <property type="match status" value="2"/>
</dbReference>
<evidence type="ECO:0000256" key="7">
    <source>
        <dbReference type="ARBA" id="ARBA00041661"/>
    </source>
</evidence>
<dbReference type="PANTHER" id="PTHR15414:SF0">
    <property type="entry name" value="ENDOPLASMIC RETICULUM LECTIN 1"/>
    <property type="match status" value="1"/>
</dbReference>
<evidence type="ECO:0000256" key="2">
    <source>
        <dbReference type="ARBA" id="ARBA00022729"/>
    </source>
</evidence>
<dbReference type="InterPro" id="IPR009011">
    <property type="entry name" value="Man6P_isomerase_rcpt-bd_dom_sf"/>
</dbReference>
<dbReference type="Pfam" id="PF07915">
    <property type="entry name" value="PRKCSH"/>
    <property type="match status" value="2"/>
</dbReference>
<keyword evidence="2" id="KW-0732">Signal</keyword>
<protein>
    <recommendedName>
        <fullName evidence="6">Endoplasmic reticulum lectin 1</fullName>
    </recommendedName>
    <alternativeName>
        <fullName evidence="7">ER lectin</fullName>
    </alternativeName>
</protein>
<reference evidence="11" key="1">
    <citation type="journal article" date="2023" name="IScience">
        <title>Live-bearing cockroach genome reveals convergent evolutionary mechanisms linked to viviparity in insects and beyond.</title>
        <authorList>
            <person name="Fouks B."/>
            <person name="Harrison M.C."/>
            <person name="Mikhailova A.A."/>
            <person name="Marchal E."/>
            <person name="English S."/>
            <person name="Carruthers M."/>
            <person name="Jennings E.C."/>
            <person name="Chiamaka E.L."/>
            <person name="Frigard R.A."/>
            <person name="Pippel M."/>
            <person name="Attardo G.M."/>
            <person name="Benoit J.B."/>
            <person name="Bornberg-Bauer E."/>
            <person name="Tobe S.S."/>
        </authorList>
    </citation>
    <scope>NUCLEOTIDE SEQUENCE</scope>
    <source>
        <strain evidence="11">Stay&amp;Tobe</strain>
    </source>
</reference>
<dbReference type="Proteomes" id="UP001233999">
    <property type="component" value="Unassembled WGS sequence"/>
</dbReference>
<evidence type="ECO:0000256" key="3">
    <source>
        <dbReference type="ARBA" id="ARBA00022824"/>
    </source>
</evidence>
<feature type="non-terminal residue" evidence="11">
    <location>
        <position position="1"/>
    </location>
</feature>
<dbReference type="InterPro" id="IPR012913">
    <property type="entry name" value="OS9-like_dom"/>
</dbReference>
<organism evidence="11 12">
    <name type="scientific">Diploptera punctata</name>
    <name type="common">Pacific beetle cockroach</name>
    <dbReference type="NCBI Taxonomy" id="6984"/>
    <lineage>
        <taxon>Eukaryota</taxon>
        <taxon>Metazoa</taxon>
        <taxon>Ecdysozoa</taxon>
        <taxon>Arthropoda</taxon>
        <taxon>Hexapoda</taxon>
        <taxon>Insecta</taxon>
        <taxon>Pterygota</taxon>
        <taxon>Neoptera</taxon>
        <taxon>Polyneoptera</taxon>
        <taxon>Dictyoptera</taxon>
        <taxon>Blattodea</taxon>
        <taxon>Blaberoidea</taxon>
        <taxon>Blaberidae</taxon>
        <taxon>Diplopterinae</taxon>
        <taxon>Diploptera</taxon>
    </lineage>
</organism>
<evidence type="ECO:0000259" key="10">
    <source>
        <dbReference type="PROSITE" id="PS51914"/>
    </source>
</evidence>
<keyword evidence="12" id="KW-1185">Reference proteome</keyword>
<evidence type="ECO:0000313" key="12">
    <source>
        <dbReference type="Proteomes" id="UP001233999"/>
    </source>
</evidence>
<keyword evidence="8" id="KW-0175">Coiled coil</keyword>
<dbReference type="PROSITE" id="PS51914">
    <property type="entry name" value="MRH"/>
    <property type="match status" value="1"/>
</dbReference>
<proteinExistence type="predicted"/>
<keyword evidence="4" id="KW-1015">Disulfide bond</keyword>
<name>A0AAD8ED09_DIPPU</name>
<evidence type="ECO:0000256" key="4">
    <source>
        <dbReference type="ARBA" id="ARBA00023157"/>
    </source>
</evidence>
<comment type="subcellular location">
    <subcellularLocation>
        <location evidence="1">Endoplasmic reticulum</location>
    </subcellularLocation>
</comment>
<dbReference type="AlphaFoldDB" id="A0AAD8ED09"/>
<comment type="function">
    <text evidence="5">Probable lectin that binds selectively to improperly folded lumenal proteins. May function in endoplasmic reticulum quality control and endoplasmic reticulum-associated degradation (ERAD) of both non-glycosylated proteins and glycoproteins.</text>
</comment>
<keyword evidence="3" id="KW-0256">Endoplasmic reticulum</keyword>